<feature type="transmembrane region" description="Helical" evidence="2">
    <location>
        <begin position="160"/>
        <end position="179"/>
    </location>
</feature>
<dbReference type="AlphaFoldDB" id="A0ABC8U7D4"/>
<keyword evidence="2" id="KW-1133">Transmembrane helix</keyword>
<keyword evidence="2" id="KW-0472">Membrane</keyword>
<evidence type="ECO:0000313" key="4">
    <source>
        <dbReference type="EMBL" id="CAK9177684.1"/>
    </source>
</evidence>
<keyword evidence="2" id="KW-0812">Transmembrane</keyword>
<keyword evidence="6" id="KW-1185">Reference proteome</keyword>
<gene>
    <name evidence="4" type="ORF">ILEXP_LOCUS47604</name>
    <name evidence="5" type="ORF">ILEXP_LOCUS59000</name>
</gene>
<dbReference type="Proteomes" id="UP001642360">
    <property type="component" value="Unassembled WGS sequence"/>
</dbReference>
<name>A0ABC8U7D4_9AQUA</name>
<reference evidence="4 6" key="1">
    <citation type="submission" date="2024-02" db="EMBL/GenBank/DDBJ databases">
        <authorList>
            <person name="Vignale AGUSTIN F."/>
            <person name="Sosa J E."/>
            <person name="Modenutti C."/>
        </authorList>
    </citation>
    <scope>NUCLEOTIDE SEQUENCE [LARGE SCALE GENOMIC DNA]</scope>
</reference>
<protein>
    <recommendedName>
        <fullName evidence="3">PGG domain-containing protein</fullName>
    </recommendedName>
</protein>
<organism evidence="4 6">
    <name type="scientific">Ilex paraguariensis</name>
    <name type="common">yerba mate</name>
    <dbReference type="NCBI Taxonomy" id="185542"/>
    <lineage>
        <taxon>Eukaryota</taxon>
        <taxon>Viridiplantae</taxon>
        <taxon>Streptophyta</taxon>
        <taxon>Embryophyta</taxon>
        <taxon>Tracheophyta</taxon>
        <taxon>Spermatophyta</taxon>
        <taxon>Magnoliopsida</taxon>
        <taxon>eudicotyledons</taxon>
        <taxon>Gunneridae</taxon>
        <taxon>Pentapetalae</taxon>
        <taxon>asterids</taxon>
        <taxon>campanulids</taxon>
        <taxon>Aquifoliales</taxon>
        <taxon>Aquifoliaceae</taxon>
        <taxon>Ilex</taxon>
    </lineage>
</organism>
<accession>A0ABC8U7D4</accession>
<feature type="transmembrane region" description="Helical" evidence="2">
    <location>
        <begin position="128"/>
        <end position="154"/>
    </location>
</feature>
<sequence length="206" mass="22855">MEREVKNFTLVPNREQKNNEKKTPRMVFTETHQELVKEGEQWMKDTSNSCTIVAALIVTVVFAAAITVPGGNNGAGLPIFSQEKTFTVFAISDALALFSSSSSVLMFLSILTSRYAEDDFLYALPKRLIIGLVTLFLAIIFMMVAFGATLYIVFGDKKAWVLHLVAVLASLPVLLFASLQFPLLVKMIKSTYCPGIFGKKSDRIIF</sequence>
<dbReference type="EMBL" id="CAUOFW020007122">
    <property type="protein sequence ID" value="CAK9177684.1"/>
    <property type="molecule type" value="Genomic_DNA"/>
</dbReference>
<dbReference type="PANTHER" id="PTHR24177">
    <property type="entry name" value="CASKIN"/>
    <property type="match status" value="1"/>
</dbReference>
<dbReference type="Pfam" id="PF13962">
    <property type="entry name" value="PGG"/>
    <property type="match status" value="1"/>
</dbReference>
<comment type="caution">
    <text evidence="4">The sequence shown here is derived from an EMBL/GenBank/DDBJ whole genome shotgun (WGS) entry which is preliminary data.</text>
</comment>
<evidence type="ECO:0000259" key="3">
    <source>
        <dbReference type="Pfam" id="PF13962"/>
    </source>
</evidence>
<feature type="region of interest" description="Disordered" evidence="1">
    <location>
        <begin position="1"/>
        <end position="22"/>
    </location>
</feature>
<proteinExistence type="predicted"/>
<dbReference type="PANTHER" id="PTHR24177:SF292">
    <property type="entry name" value="ANKYRIN REPEAT FAMILY PROTEIN-RELATED"/>
    <property type="match status" value="1"/>
</dbReference>
<feature type="domain" description="PGG" evidence="3">
    <location>
        <begin position="41"/>
        <end position="153"/>
    </location>
</feature>
<feature type="transmembrane region" description="Helical" evidence="2">
    <location>
        <begin position="88"/>
        <end position="108"/>
    </location>
</feature>
<evidence type="ECO:0000256" key="1">
    <source>
        <dbReference type="SAM" id="MobiDB-lite"/>
    </source>
</evidence>
<evidence type="ECO:0000313" key="5">
    <source>
        <dbReference type="EMBL" id="CAK9188332.1"/>
    </source>
</evidence>
<dbReference type="InterPro" id="IPR026961">
    <property type="entry name" value="PGG_dom"/>
</dbReference>
<dbReference type="EMBL" id="CAUOFW020010391">
    <property type="protein sequence ID" value="CAK9188332.1"/>
    <property type="molecule type" value="Genomic_DNA"/>
</dbReference>
<feature type="transmembrane region" description="Helical" evidence="2">
    <location>
        <begin position="50"/>
        <end position="68"/>
    </location>
</feature>
<evidence type="ECO:0000313" key="6">
    <source>
        <dbReference type="Proteomes" id="UP001642360"/>
    </source>
</evidence>
<evidence type="ECO:0000256" key="2">
    <source>
        <dbReference type="SAM" id="Phobius"/>
    </source>
</evidence>